<evidence type="ECO:0000256" key="9">
    <source>
        <dbReference type="ARBA" id="ARBA00022842"/>
    </source>
</evidence>
<evidence type="ECO:0000256" key="16">
    <source>
        <dbReference type="ARBA" id="ARBA00037848"/>
    </source>
</evidence>
<feature type="binding site" evidence="23">
    <location>
        <position position="184"/>
    </location>
    <ligand>
        <name>Mg(2+)</name>
        <dbReference type="ChEBI" id="CHEBI:18420"/>
        <label>1</label>
        <note>catalytic</note>
    </ligand>
</feature>
<evidence type="ECO:0000256" key="17">
    <source>
        <dbReference type="ARBA" id="ARBA00039400"/>
    </source>
</evidence>
<evidence type="ECO:0000256" key="15">
    <source>
        <dbReference type="ARBA" id="ARBA00023180"/>
    </source>
</evidence>
<keyword evidence="12" id="KW-0007">Acetylation</keyword>
<dbReference type="InterPro" id="IPR000760">
    <property type="entry name" value="Inositol_monophosphatase-like"/>
</dbReference>
<evidence type="ECO:0000256" key="6">
    <source>
        <dbReference type="ARBA" id="ARBA00022692"/>
    </source>
</evidence>
<comment type="pathway">
    <text evidence="3">Sulfur metabolism.</text>
</comment>
<evidence type="ECO:0000256" key="23">
    <source>
        <dbReference type="PIRSR" id="PIRSR600760-2"/>
    </source>
</evidence>
<evidence type="ECO:0000256" key="11">
    <source>
        <dbReference type="ARBA" id="ARBA00022989"/>
    </source>
</evidence>
<comment type="similarity">
    <text evidence="4">Belongs to the inositol monophosphatase superfamily.</text>
</comment>
<keyword evidence="14 24" id="KW-0472">Membrane</keyword>
<keyword evidence="13" id="KW-0333">Golgi apparatus</keyword>
<protein>
    <recommendedName>
        <fullName evidence="17">Golgi-resident adenosine 3',5'-bisphosphate 3'-phosphatase</fullName>
        <ecNumber evidence="5">3.1.3.7</ecNumber>
    </recommendedName>
    <alternativeName>
        <fullName evidence="21">3'(2'), 5'-bisphosphate nucleotidase 2</fullName>
    </alternativeName>
    <alternativeName>
        <fullName evidence="20">Inositol monophosphatase domain-containing protein 1</fullName>
    </alternativeName>
    <alternativeName>
        <fullName evidence="19">Myo-inositol monophosphatase A3</fullName>
    </alternativeName>
    <alternativeName>
        <fullName evidence="18">Phosphoadenosine phosphate 3'-nucleotidase</fullName>
    </alternativeName>
</protein>
<dbReference type="FunFam" id="3.30.540.10:FF:000012">
    <property type="entry name" value="Blast:Putative inositol monophosphatase 3"/>
    <property type="match status" value="1"/>
</dbReference>
<comment type="catalytic activity">
    <reaction evidence="1">
        <text>adenosine 3',5'-bisphosphate + H2O = AMP + phosphate</text>
        <dbReference type="Rhea" id="RHEA:10040"/>
        <dbReference type="ChEBI" id="CHEBI:15377"/>
        <dbReference type="ChEBI" id="CHEBI:43474"/>
        <dbReference type="ChEBI" id="CHEBI:58343"/>
        <dbReference type="ChEBI" id="CHEBI:456215"/>
        <dbReference type="EC" id="3.1.3.7"/>
    </reaction>
</comment>
<proteinExistence type="inferred from homology"/>
<dbReference type="EC" id="3.1.3.7" evidence="5"/>
<evidence type="ECO:0000256" key="2">
    <source>
        <dbReference type="ARBA" id="ARBA00001946"/>
    </source>
</evidence>
<feature type="binding site" evidence="23">
    <location>
        <position position="182"/>
    </location>
    <ligand>
        <name>Mg(2+)</name>
        <dbReference type="ChEBI" id="CHEBI:18420"/>
        <label>1</label>
        <note>catalytic</note>
    </ligand>
</feature>
<dbReference type="PROSITE" id="PS00630">
    <property type="entry name" value="IMP_2"/>
    <property type="match status" value="1"/>
</dbReference>
<dbReference type="AlphaFoldDB" id="A0AA35L536"/>
<evidence type="ECO:0000256" key="8">
    <source>
        <dbReference type="ARBA" id="ARBA00022801"/>
    </source>
</evidence>
<keyword evidence="9 23" id="KW-0460">Magnesium</keyword>
<dbReference type="Pfam" id="PF00459">
    <property type="entry name" value="Inositol_P"/>
    <property type="match status" value="1"/>
</dbReference>
<evidence type="ECO:0000256" key="3">
    <source>
        <dbReference type="ARBA" id="ARBA00004678"/>
    </source>
</evidence>
<sequence length="367" mass="38916">MAPMGIRLSPLGMAVVGLLGLGVLYHLYSGILAGRFAFFMLGGGGGEGESAAAAAGGSEAAGGPPASGTVDLRELLAASVAAAARGGAEVRRVRDSNVLNEKAKGKTREGADEKMTSGDVLSNRKMYYLLKAAFPGVQINTEEHVDADDQEIISWDRTIPEAIKNQIQPKLVQADSVTVWIDPLDATQEYTENLRQYVTTMVCAAVNGKPVIGVIHKPFSGYTAWAMVGGGSNIKPRSSYNEQTPTIIVSRSHEGKVRQLAWQTFGNKTAIIKAGGAGYKVLSLLDVPEKDQEKADVYIHVTYIKKWDICAGNAVLKALGGQMTTLAGEEISYTGSDGNEGGLIASINIDHRALVEKLPVLDKASQN</sequence>
<dbReference type="GO" id="GO:0008441">
    <property type="term" value="F:3'(2'),5'-bisphosphate nucleotidase activity"/>
    <property type="evidence" value="ECO:0007669"/>
    <property type="project" value="UniProtKB-EC"/>
</dbReference>
<evidence type="ECO:0000256" key="13">
    <source>
        <dbReference type="ARBA" id="ARBA00023034"/>
    </source>
</evidence>
<evidence type="ECO:0000256" key="5">
    <source>
        <dbReference type="ARBA" id="ARBA00012633"/>
    </source>
</evidence>
<keyword evidence="15" id="KW-0325">Glycoprotein</keyword>
<keyword evidence="10" id="KW-0735">Signal-anchor</keyword>
<feature type="binding site" evidence="23">
    <location>
        <position position="142"/>
    </location>
    <ligand>
        <name>Mg(2+)</name>
        <dbReference type="ChEBI" id="CHEBI:18420"/>
        <label>1</label>
        <note>catalytic</note>
    </ligand>
</feature>
<evidence type="ECO:0000256" key="21">
    <source>
        <dbReference type="ARBA" id="ARBA00043030"/>
    </source>
</evidence>
<dbReference type="InterPro" id="IPR020550">
    <property type="entry name" value="Inositol_monophosphatase_CS"/>
</dbReference>
<evidence type="ECO:0000313" key="26">
    <source>
        <dbReference type="Proteomes" id="UP001178461"/>
    </source>
</evidence>
<evidence type="ECO:0000256" key="4">
    <source>
        <dbReference type="ARBA" id="ARBA00009759"/>
    </source>
</evidence>
<dbReference type="EMBL" id="OX395137">
    <property type="protein sequence ID" value="CAI5789254.1"/>
    <property type="molecule type" value="Genomic_DNA"/>
</dbReference>
<dbReference type="InterPro" id="IPR050725">
    <property type="entry name" value="CysQ/Inositol_MonoPase"/>
</dbReference>
<dbReference type="FunFam" id="3.40.190.80:FF:000007">
    <property type="entry name" value="Blast:Putative inositol monophosphatase 3"/>
    <property type="match status" value="1"/>
</dbReference>
<comment type="function">
    <text evidence="22">Exhibits 3'-nucleotidase activity toward adenosine 3',5'-bisphosphate (PAP), namely hydrolyzes adenosine 3',5'-bisphosphate into adenosine 5'-monophosphate (AMP) and a phosphate. May play a role in the formation of skeletal elements derived through endochondral ossification, possibly by clearing adenosine 3',5'-bisphosphate produced by Golgi sulfotransferases during glycosaminoglycan sulfation. Has no activity toward 3'-phosphoadenosine 5'-phosphosulfate (PAPS) or inositol phosphate (IP) substrates including I(1)P, I(1,4)P2, I(1,3,4)P3, I(1,4,5)P3 and I(1,3,4,5)P4.</text>
</comment>
<evidence type="ECO:0000256" key="14">
    <source>
        <dbReference type="ARBA" id="ARBA00023136"/>
    </source>
</evidence>
<dbReference type="GO" id="GO:0046854">
    <property type="term" value="P:phosphatidylinositol phosphate biosynthetic process"/>
    <property type="evidence" value="ECO:0007669"/>
    <property type="project" value="InterPro"/>
</dbReference>
<dbReference type="CDD" id="cd01640">
    <property type="entry name" value="IPPase"/>
    <property type="match status" value="1"/>
</dbReference>
<dbReference type="Gene3D" id="3.40.190.80">
    <property type="match status" value="1"/>
</dbReference>
<feature type="binding site" evidence="23">
    <location>
        <position position="308"/>
    </location>
    <ligand>
        <name>Mg(2+)</name>
        <dbReference type="ChEBI" id="CHEBI:18420"/>
        <label>1</label>
        <note>catalytic</note>
    </ligand>
</feature>
<dbReference type="Gene3D" id="3.30.540.10">
    <property type="entry name" value="Fructose-1,6-Bisphosphatase, subunit A, domain 1"/>
    <property type="match status" value="1"/>
</dbReference>
<evidence type="ECO:0000256" key="19">
    <source>
        <dbReference type="ARBA" id="ARBA00042119"/>
    </source>
</evidence>
<evidence type="ECO:0000256" key="10">
    <source>
        <dbReference type="ARBA" id="ARBA00022968"/>
    </source>
</evidence>
<dbReference type="GO" id="GO:0046872">
    <property type="term" value="F:metal ion binding"/>
    <property type="evidence" value="ECO:0007669"/>
    <property type="project" value="UniProtKB-KW"/>
</dbReference>
<keyword evidence="6 24" id="KW-0812">Transmembrane</keyword>
<evidence type="ECO:0000256" key="24">
    <source>
        <dbReference type="SAM" id="Phobius"/>
    </source>
</evidence>
<evidence type="ECO:0000256" key="22">
    <source>
        <dbReference type="ARBA" id="ARBA00046205"/>
    </source>
</evidence>
<evidence type="ECO:0000256" key="1">
    <source>
        <dbReference type="ARBA" id="ARBA00001625"/>
    </source>
</evidence>
<dbReference type="PANTHER" id="PTHR43028">
    <property type="entry name" value="3'(2'),5'-BISPHOSPHATE NUCLEOTIDASE 1"/>
    <property type="match status" value="1"/>
</dbReference>
<evidence type="ECO:0000256" key="7">
    <source>
        <dbReference type="ARBA" id="ARBA00022723"/>
    </source>
</evidence>
<evidence type="ECO:0000313" key="25">
    <source>
        <dbReference type="EMBL" id="CAI5789254.1"/>
    </source>
</evidence>
<dbReference type="GO" id="GO:0005794">
    <property type="term" value="C:Golgi apparatus"/>
    <property type="evidence" value="ECO:0007669"/>
    <property type="project" value="UniProtKB-SubCell"/>
</dbReference>
<organism evidence="25 26">
    <name type="scientific">Podarcis lilfordi</name>
    <name type="common">Lilford's wall lizard</name>
    <dbReference type="NCBI Taxonomy" id="74358"/>
    <lineage>
        <taxon>Eukaryota</taxon>
        <taxon>Metazoa</taxon>
        <taxon>Chordata</taxon>
        <taxon>Craniata</taxon>
        <taxon>Vertebrata</taxon>
        <taxon>Euteleostomi</taxon>
        <taxon>Lepidosauria</taxon>
        <taxon>Squamata</taxon>
        <taxon>Bifurcata</taxon>
        <taxon>Unidentata</taxon>
        <taxon>Episquamata</taxon>
        <taxon>Laterata</taxon>
        <taxon>Lacertibaenia</taxon>
        <taxon>Lacertidae</taxon>
        <taxon>Podarcis</taxon>
    </lineage>
</organism>
<dbReference type="GO" id="GO:0008254">
    <property type="term" value="F:3'-nucleotidase activity"/>
    <property type="evidence" value="ECO:0007669"/>
    <property type="project" value="TreeGrafter"/>
</dbReference>
<comment type="cofactor">
    <cofactor evidence="2 23">
        <name>Mg(2+)</name>
        <dbReference type="ChEBI" id="CHEBI:18420"/>
    </cofactor>
</comment>
<keyword evidence="8" id="KW-0378">Hydrolase</keyword>
<keyword evidence="11 24" id="KW-1133">Transmembrane helix</keyword>
<feature type="binding site" evidence="23">
    <location>
        <position position="185"/>
    </location>
    <ligand>
        <name>Mg(2+)</name>
        <dbReference type="ChEBI" id="CHEBI:18420"/>
        <label>1</label>
        <note>catalytic</note>
    </ligand>
</feature>
<evidence type="ECO:0000256" key="12">
    <source>
        <dbReference type="ARBA" id="ARBA00022990"/>
    </source>
</evidence>
<name>A0AA35L536_9SAUR</name>
<feature type="transmembrane region" description="Helical" evidence="24">
    <location>
        <begin position="6"/>
        <end position="28"/>
    </location>
</feature>
<evidence type="ECO:0000256" key="20">
    <source>
        <dbReference type="ARBA" id="ARBA00042166"/>
    </source>
</evidence>
<keyword evidence="26" id="KW-1185">Reference proteome</keyword>
<comment type="subcellular location">
    <subcellularLocation>
        <location evidence="16">Golgi apparatus</location>
        <location evidence="16">trans-Golgi network membrane</location>
        <topology evidence="16">Single-pass type II membrane protein</topology>
    </subcellularLocation>
</comment>
<gene>
    <name evidence="25" type="ORF">PODLI_1B012658</name>
</gene>
<keyword evidence="7 23" id="KW-0479">Metal-binding</keyword>
<dbReference type="Proteomes" id="UP001178461">
    <property type="component" value="Chromosome 12"/>
</dbReference>
<accession>A0AA35L536</accession>
<evidence type="ECO:0000256" key="18">
    <source>
        <dbReference type="ARBA" id="ARBA00042064"/>
    </source>
</evidence>
<dbReference type="PANTHER" id="PTHR43028:SF6">
    <property type="entry name" value="GOLGI-RESIDENT ADENOSINE 3',5'-BISPHOSPHATE 3'-PHOSPHATASE"/>
    <property type="match status" value="1"/>
</dbReference>
<reference evidence="25" key="1">
    <citation type="submission" date="2022-12" db="EMBL/GenBank/DDBJ databases">
        <authorList>
            <person name="Alioto T."/>
            <person name="Alioto T."/>
            <person name="Gomez Garrido J."/>
        </authorList>
    </citation>
    <scope>NUCLEOTIDE SEQUENCE</scope>
</reference>
<dbReference type="SUPFAM" id="SSF56655">
    <property type="entry name" value="Carbohydrate phosphatase"/>
    <property type="match status" value="1"/>
</dbReference>
<dbReference type="GO" id="GO:0001501">
    <property type="term" value="P:skeletal system development"/>
    <property type="evidence" value="ECO:0007669"/>
    <property type="project" value="TreeGrafter"/>
</dbReference>